<sequence length="467" mass="52945">MKITFKGAAKTVTGSKHIVQLWDNQRIMLDCGMYQGRGKETHALNSEAIIDPNTISAILLSHAHIDHSGLIPKFVKDGFEGPIFCTEATYALCQIMLRDSAYIQEADVKYSNKRNKRGEKEAYLPLYTHDDAIKALEQFVIVKENEWTSIIAGIRAKFIPNGHILGSAAIYLDIDEISEKHTLLYTGDIGRYNATLMKDPERPPQADYIICESTYGDRLHDHTIDAEQELLNTVLHTLKDKKGKLIIPAFSLGRTQEIVFALNKLDVHGLLPDVRIYVDSPLAIDATDIMRKYSNLLSREVKRFTKGSRNDPFGFKKLFYVKEQKYSKRINDINEPCIIISASGMADAGRVKHHIFHAIEKAKNTILFVGYAEPNSLAGRLQNKDEKVTIYGEEKNVKAEIRYIKSLSAHADYKEMIRYLSSNNSGAVKRIFLVHGEDEVAQNFQLHLTENGYHNVIIPDKNWTFTT</sequence>
<dbReference type="GO" id="GO:0004521">
    <property type="term" value="F:RNA endonuclease activity"/>
    <property type="evidence" value="ECO:0007669"/>
    <property type="project" value="TreeGrafter"/>
</dbReference>
<dbReference type="Pfam" id="PF10996">
    <property type="entry name" value="Beta-Casp"/>
    <property type="match status" value="1"/>
</dbReference>
<dbReference type="PANTHER" id="PTHR11203">
    <property type="entry name" value="CLEAVAGE AND POLYADENYLATION SPECIFICITY FACTOR FAMILY MEMBER"/>
    <property type="match status" value="1"/>
</dbReference>
<dbReference type="InterPro" id="IPR050698">
    <property type="entry name" value="MBL"/>
</dbReference>
<dbReference type="SMART" id="SM01027">
    <property type="entry name" value="Beta-Casp"/>
    <property type="match status" value="1"/>
</dbReference>
<feature type="domain" description="Metallo-beta-lactamase" evidence="2">
    <location>
        <begin position="15"/>
        <end position="250"/>
    </location>
</feature>
<evidence type="ECO:0000259" key="2">
    <source>
        <dbReference type="SMART" id="SM00849"/>
    </source>
</evidence>
<dbReference type="CDD" id="cd16295">
    <property type="entry name" value="TTHA0252-CPSF-like_MBL-fold"/>
    <property type="match status" value="1"/>
</dbReference>
<organism evidence="4 5">
    <name type="scientific">Brumimicrobium salinarum</name>
    <dbReference type="NCBI Taxonomy" id="2058658"/>
    <lineage>
        <taxon>Bacteria</taxon>
        <taxon>Pseudomonadati</taxon>
        <taxon>Bacteroidota</taxon>
        <taxon>Flavobacteriia</taxon>
        <taxon>Flavobacteriales</taxon>
        <taxon>Crocinitomicaceae</taxon>
        <taxon>Brumimicrobium</taxon>
    </lineage>
</organism>
<proteinExistence type="predicted"/>
<reference evidence="4 5" key="1">
    <citation type="submission" date="2017-12" db="EMBL/GenBank/DDBJ databases">
        <title>The draft genome sequence of Brumimicrobium saltpan LHR20.</title>
        <authorList>
            <person name="Do Z.-J."/>
            <person name="Luo H.-R."/>
        </authorList>
    </citation>
    <scope>NUCLEOTIDE SEQUENCE [LARGE SCALE GENOMIC DNA]</scope>
    <source>
        <strain evidence="4 5">LHR20</strain>
    </source>
</reference>
<dbReference type="Proteomes" id="UP000236654">
    <property type="component" value="Unassembled WGS sequence"/>
</dbReference>
<accession>A0A2I0R653</accession>
<name>A0A2I0R653_9FLAO</name>
<keyword evidence="5" id="KW-1185">Reference proteome</keyword>
<dbReference type="PANTHER" id="PTHR11203:SF37">
    <property type="entry name" value="INTEGRATOR COMPLEX SUBUNIT 11"/>
    <property type="match status" value="1"/>
</dbReference>
<dbReference type="SUPFAM" id="SSF56281">
    <property type="entry name" value="Metallo-hydrolase/oxidoreductase"/>
    <property type="match status" value="1"/>
</dbReference>
<dbReference type="InterPro" id="IPR036866">
    <property type="entry name" value="RibonucZ/Hydroxyglut_hydro"/>
</dbReference>
<gene>
    <name evidence="4" type="ORF">CW751_01530</name>
</gene>
<evidence type="ECO:0000256" key="1">
    <source>
        <dbReference type="ARBA" id="ARBA00022801"/>
    </source>
</evidence>
<dbReference type="InterPro" id="IPR022712">
    <property type="entry name" value="Beta_Casp"/>
</dbReference>
<evidence type="ECO:0000313" key="4">
    <source>
        <dbReference type="EMBL" id="PKR82045.1"/>
    </source>
</evidence>
<dbReference type="AlphaFoldDB" id="A0A2I0R653"/>
<feature type="domain" description="Beta-Casp" evidence="3">
    <location>
        <begin position="255"/>
        <end position="381"/>
    </location>
</feature>
<keyword evidence="1 4" id="KW-0378">Hydrolase</keyword>
<dbReference type="SMART" id="SM00849">
    <property type="entry name" value="Lactamase_B"/>
    <property type="match status" value="1"/>
</dbReference>
<dbReference type="Pfam" id="PF07521">
    <property type="entry name" value="RMMBL"/>
    <property type="match status" value="1"/>
</dbReference>
<dbReference type="EMBL" id="PJNI01000001">
    <property type="protein sequence ID" value="PKR82045.1"/>
    <property type="molecule type" value="Genomic_DNA"/>
</dbReference>
<dbReference type="InterPro" id="IPR001279">
    <property type="entry name" value="Metallo-B-lactamas"/>
</dbReference>
<dbReference type="Gene3D" id="3.60.15.10">
    <property type="entry name" value="Ribonuclease Z/Hydroxyacylglutathione hydrolase-like"/>
    <property type="match status" value="1"/>
</dbReference>
<dbReference type="GO" id="GO:0016787">
    <property type="term" value="F:hydrolase activity"/>
    <property type="evidence" value="ECO:0007669"/>
    <property type="project" value="UniProtKB-KW"/>
</dbReference>
<evidence type="ECO:0000259" key="3">
    <source>
        <dbReference type="SMART" id="SM01027"/>
    </source>
</evidence>
<comment type="caution">
    <text evidence="4">The sequence shown here is derived from an EMBL/GenBank/DDBJ whole genome shotgun (WGS) entry which is preliminary data.</text>
</comment>
<dbReference type="InterPro" id="IPR011108">
    <property type="entry name" value="RMMBL"/>
</dbReference>
<dbReference type="OrthoDB" id="9803916at2"/>
<dbReference type="Gene3D" id="3.40.50.10890">
    <property type="match status" value="1"/>
</dbReference>
<evidence type="ECO:0000313" key="5">
    <source>
        <dbReference type="Proteomes" id="UP000236654"/>
    </source>
</evidence>
<dbReference type="RefSeq" id="WP_101333191.1">
    <property type="nucleotide sequence ID" value="NZ_PJNI01000001.1"/>
</dbReference>
<dbReference type="Pfam" id="PF00753">
    <property type="entry name" value="Lactamase_B"/>
    <property type="match status" value="1"/>
</dbReference>
<protein>
    <submittedName>
        <fullName evidence="4">MBL fold metallo-hydrolase</fullName>
    </submittedName>
</protein>